<keyword evidence="2" id="KW-1185">Reference proteome</keyword>
<dbReference type="Proteomes" id="UP000308489">
    <property type="component" value="Chromosome 1"/>
</dbReference>
<dbReference type="RefSeq" id="WP_243117985.1">
    <property type="nucleotide sequence ID" value="NZ_CBCRUQ010000006.1"/>
</dbReference>
<proteinExistence type="predicted"/>
<evidence type="ECO:0000313" key="1">
    <source>
        <dbReference type="EMBL" id="VTQ95577.1"/>
    </source>
</evidence>
<accession>A0A4V6KEN1</accession>
<dbReference type="Pfam" id="PF12646">
    <property type="entry name" value="DUF3783"/>
    <property type="match status" value="1"/>
</dbReference>
<organism evidence="1 2">
    <name type="scientific">Hathewaya histolytica</name>
    <name type="common">Clostridium histolyticum</name>
    <dbReference type="NCBI Taxonomy" id="1498"/>
    <lineage>
        <taxon>Bacteria</taxon>
        <taxon>Bacillati</taxon>
        <taxon>Bacillota</taxon>
        <taxon>Clostridia</taxon>
        <taxon>Eubacteriales</taxon>
        <taxon>Clostridiaceae</taxon>
        <taxon>Hathewaya</taxon>
    </lineage>
</organism>
<dbReference type="AlphaFoldDB" id="A0A4V6KEN1"/>
<gene>
    <name evidence="1" type="ORF">NCTC503_02546</name>
</gene>
<dbReference type="InterPro" id="IPR016621">
    <property type="entry name" value="UCP014543"/>
</dbReference>
<reference evidence="1 2" key="1">
    <citation type="submission" date="2019-05" db="EMBL/GenBank/DDBJ databases">
        <authorList>
            <consortium name="Pathogen Informatics"/>
        </authorList>
    </citation>
    <scope>NUCLEOTIDE SEQUENCE [LARGE SCALE GENOMIC DNA]</scope>
    <source>
        <strain evidence="1 2">NCTC503</strain>
    </source>
</reference>
<dbReference type="KEGG" id="hhw:NCTC503_02546"/>
<sequence length="129" mass="15288">MSVKKEVVIFGFDEVKRNKLSSICLKYDASLKNVEKNILGNKLEDIIKDRAIESAIDEETFKSFENEKVILFNNFNEDELNKVIKDIRSDKDLKCILAVITPTSIEWEFKYLLEHLIEEREWFRKNNNK</sequence>
<name>A0A4V6KEN1_HATHI</name>
<protein>
    <submittedName>
        <fullName evidence="1">Domain of uncharacterized function (DUF3783)</fullName>
    </submittedName>
</protein>
<evidence type="ECO:0000313" key="2">
    <source>
        <dbReference type="Proteomes" id="UP000308489"/>
    </source>
</evidence>
<dbReference type="EMBL" id="LR590481">
    <property type="protein sequence ID" value="VTQ95577.1"/>
    <property type="molecule type" value="Genomic_DNA"/>
</dbReference>